<evidence type="ECO:0000259" key="7">
    <source>
        <dbReference type="Pfam" id="PF12698"/>
    </source>
</evidence>
<keyword evidence="9" id="KW-1185">Reference proteome</keyword>
<evidence type="ECO:0000256" key="1">
    <source>
        <dbReference type="ARBA" id="ARBA00004141"/>
    </source>
</evidence>
<feature type="transmembrane region" description="Helical" evidence="6">
    <location>
        <begin position="597"/>
        <end position="618"/>
    </location>
</feature>
<sequence length="707" mass="75643">MSTSTTATSSRGRFHRVLDWRPASILARILIVLALVVPLLISATYMWAMWDPSKTLPNVPLAIVNEDKGAENDGEFQAVGDQVVQGLLETEYLDFREATAEEARLGLTKGDYLFVVTIPEDFSERVVSLISDNPRQSEIRVDYNDYGGTNGAVLTAGLVPQLQAEVAAQITETYATETLDGMNQLGDGIRRAADGATKIDDGLGRLKDGTGRAVDGIGQLDNGASQLNDGASQLDNGATELNNGASQLNDGAKRLEAGAHELSNGMVTLKDGTRQLGDGAAQIDGGVQQLTGTLIPLLERVQGAVGQIRPVVDTLYAAGLTAQADQLNSTLSKLDPANSENMVSQLNRLRDGTAELSWNLNSPEAPYLNGVNRLLDGSQQLANGSTELRDGTDRLRDGTVRLKDGTVQLKDGTVRLKDGTTQLVDGGAQLSDGVDQLKDGSGELSERLVEGAENAPVVSHLDDSARQMAVPILFEEANLHPTQGLVDESNPTVKTVESGFSLIVMLIFGYLVMAVLSALLPHVVGRRADSRTAAGPVLRAFGLIFLINLAVLGVFTAISVLTGWRPDNWATMAVVVAFIAANGAALFQFFRVLFGRLVGGLFSVGFFALGLFVFGGVWPVPTIPGPLQFFHALHPMSYARDAFMRATDGIYDGTFWVALVVLLGFIVVPLIASVVIYNARRHGAATELEEDRRETRLGEEPLASVTY</sequence>
<proteinExistence type="predicted"/>
<dbReference type="NCBIfam" id="TIGR03057">
    <property type="entry name" value="xxxLxxG_by_4"/>
    <property type="match status" value="6"/>
</dbReference>
<dbReference type="InterPro" id="IPR051328">
    <property type="entry name" value="T7SS_ABC-Transporter"/>
</dbReference>
<dbReference type="AlphaFoldDB" id="A0A1H1RG21"/>
<dbReference type="Gene3D" id="1.10.287.950">
    <property type="entry name" value="Methyl-accepting chemotaxis protein"/>
    <property type="match status" value="1"/>
</dbReference>
<reference evidence="8 9" key="1">
    <citation type="submission" date="2016-10" db="EMBL/GenBank/DDBJ databases">
        <authorList>
            <person name="de Groot N.N."/>
        </authorList>
    </citation>
    <scope>NUCLEOTIDE SEQUENCE [LARGE SCALE GENOMIC DNA]</scope>
    <source>
        <strain evidence="8 9">DSM 45434</strain>
    </source>
</reference>
<evidence type="ECO:0000256" key="2">
    <source>
        <dbReference type="ARBA" id="ARBA00022692"/>
    </source>
</evidence>
<dbReference type="InterPro" id="IPR013525">
    <property type="entry name" value="ABC2_TM"/>
</dbReference>
<dbReference type="InterPro" id="IPR017500">
    <property type="entry name" value="Phage_infect_YhgE_N"/>
</dbReference>
<evidence type="ECO:0000256" key="6">
    <source>
        <dbReference type="SAM" id="Phobius"/>
    </source>
</evidence>
<comment type="subcellular location">
    <subcellularLocation>
        <location evidence="1">Membrane</location>
        <topology evidence="1">Multi-pass membrane protein</topology>
    </subcellularLocation>
</comment>
<dbReference type="OrthoDB" id="9811483at2"/>
<organism evidence="8 9">
    <name type="scientific">Corynebacterium timonense</name>
    <dbReference type="NCBI Taxonomy" id="441500"/>
    <lineage>
        <taxon>Bacteria</taxon>
        <taxon>Bacillati</taxon>
        <taxon>Actinomycetota</taxon>
        <taxon>Actinomycetes</taxon>
        <taxon>Mycobacteriales</taxon>
        <taxon>Corynebacteriaceae</taxon>
        <taxon>Corynebacterium</taxon>
    </lineage>
</organism>
<dbReference type="eggNOG" id="COG1511">
    <property type="taxonomic scope" value="Bacteria"/>
</dbReference>
<gene>
    <name evidence="8" type="ORF">SAMN04488539_1485</name>
</gene>
<accession>A0A1H1RG21</accession>
<feature type="region of interest" description="Disordered" evidence="5">
    <location>
        <begin position="688"/>
        <end position="707"/>
    </location>
</feature>
<feature type="transmembrane region" description="Helical" evidence="6">
    <location>
        <begin position="499"/>
        <end position="520"/>
    </location>
</feature>
<keyword evidence="3 6" id="KW-1133">Transmembrane helix</keyword>
<evidence type="ECO:0000313" key="9">
    <source>
        <dbReference type="Proteomes" id="UP000182237"/>
    </source>
</evidence>
<keyword evidence="4 6" id="KW-0472">Membrane</keyword>
<feature type="transmembrane region" description="Helical" evidence="6">
    <location>
        <begin position="25"/>
        <end position="50"/>
    </location>
</feature>
<dbReference type="Proteomes" id="UP000182237">
    <property type="component" value="Chromosome I"/>
</dbReference>
<dbReference type="NCBIfam" id="TIGR03061">
    <property type="entry name" value="pip_yhgE_Nterm"/>
    <property type="match status" value="1"/>
</dbReference>
<feature type="transmembrane region" description="Helical" evidence="6">
    <location>
        <begin position="655"/>
        <end position="677"/>
    </location>
</feature>
<feature type="compositionally biased region" description="Basic and acidic residues" evidence="5">
    <location>
        <begin position="690"/>
        <end position="699"/>
    </location>
</feature>
<dbReference type="RefSeq" id="WP_019194291.1">
    <property type="nucleotide sequence ID" value="NZ_LT629765.1"/>
</dbReference>
<dbReference type="GO" id="GO:0140359">
    <property type="term" value="F:ABC-type transporter activity"/>
    <property type="evidence" value="ECO:0007669"/>
    <property type="project" value="InterPro"/>
</dbReference>
<dbReference type="GO" id="GO:0016020">
    <property type="term" value="C:membrane"/>
    <property type="evidence" value="ECO:0007669"/>
    <property type="project" value="UniProtKB-SubCell"/>
</dbReference>
<feature type="transmembrane region" description="Helical" evidence="6">
    <location>
        <begin position="541"/>
        <end position="564"/>
    </location>
</feature>
<protein>
    <submittedName>
        <fullName evidence="8">Putative membrane protein</fullName>
    </submittedName>
</protein>
<dbReference type="PANTHER" id="PTHR43077:SF5">
    <property type="entry name" value="PHAGE INFECTION PROTEIN"/>
    <property type="match status" value="1"/>
</dbReference>
<evidence type="ECO:0000256" key="3">
    <source>
        <dbReference type="ARBA" id="ARBA00022989"/>
    </source>
</evidence>
<feature type="domain" description="ABC-2 type transporter transmembrane" evidence="7">
    <location>
        <begin position="29"/>
        <end position="165"/>
    </location>
</feature>
<name>A0A1H1RG21_9CORY</name>
<evidence type="ECO:0000313" key="8">
    <source>
        <dbReference type="EMBL" id="SDS34486.1"/>
    </source>
</evidence>
<keyword evidence="2 6" id="KW-0812">Transmembrane</keyword>
<dbReference type="Pfam" id="PF12698">
    <property type="entry name" value="ABC2_membrane_3"/>
    <property type="match status" value="1"/>
</dbReference>
<evidence type="ECO:0000256" key="5">
    <source>
        <dbReference type="SAM" id="MobiDB-lite"/>
    </source>
</evidence>
<dbReference type="PANTHER" id="PTHR43077">
    <property type="entry name" value="TRANSPORT PERMEASE YVFS-RELATED"/>
    <property type="match status" value="1"/>
</dbReference>
<dbReference type="EMBL" id="LT629765">
    <property type="protein sequence ID" value="SDS34486.1"/>
    <property type="molecule type" value="Genomic_DNA"/>
</dbReference>
<dbReference type="STRING" id="1203190.GCA_000312345_01475"/>
<evidence type="ECO:0000256" key="4">
    <source>
        <dbReference type="ARBA" id="ARBA00023136"/>
    </source>
</evidence>
<dbReference type="InterPro" id="IPR023908">
    <property type="entry name" value="xxxLxxG_rpt"/>
</dbReference>
<feature type="transmembrane region" description="Helical" evidence="6">
    <location>
        <begin position="570"/>
        <end position="590"/>
    </location>
</feature>